<dbReference type="AlphaFoldDB" id="A0A0G0PWC3"/>
<dbReference type="Proteomes" id="UP000034539">
    <property type="component" value="Unassembled WGS sequence"/>
</dbReference>
<evidence type="ECO:0000256" key="2">
    <source>
        <dbReference type="ARBA" id="ARBA00022692"/>
    </source>
</evidence>
<keyword evidence="4" id="KW-0472">Membrane</keyword>
<dbReference type="NCBIfam" id="TIGR02228">
    <property type="entry name" value="sigpep_I_arch"/>
    <property type="match status" value="1"/>
</dbReference>
<dbReference type="SUPFAM" id="SSF51306">
    <property type="entry name" value="LexA/Signal peptidase"/>
    <property type="match status" value="1"/>
</dbReference>
<dbReference type="GO" id="GO:0009003">
    <property type="term" value="F:signal peptidase activity"/>
    <property type="evidence" value="ECO:0007669"/>
    <property type="project" value="UniProtKB-EC"/>
</dbReference>
<evidence type="ECO:0000313" key="7">
    <source>
        <dbReference type="Proteomes" id="UP000034539"/>
    </source>
</evidence>
<dbReference type="InterPro" id="IPR036286">
    <property type="entry name" value="LexA/Signal_pep-like_sf"/>
</dbReference>
<reference evidence="6 7" key="1">
    <citation type="journal article" date="2015" name="Nature">
        <title>rRNA introns, odd ribosomes, and small enigmatic genomes across a large radiation of phyla.</title>
        <authorList>
            <person name="Brown C.T."/>
            <person name="Hug L.A."/>
            <person name="Thomas B.C."/>
            <person name="Sharon I."/>
            <person name="Castelle C.J."/>
            <person name="Singh A."/>
            <person name="Wilkins M.J."/>
            <person name="Williams K.H."/>
            <person name="Banfield J.F."/>
        </authorList>
    </citation>
    <scope>NUCLEOTIDE SEQUENCE [LARGE SCALE GENOMIC DNA]</scope>
</reference>
<evidence type="ECO:0000313" key="6">
    <source>
        <dbReference type="EMBL" id="KKR32203.1"/>
    </source>
</evidence>
<dbReference type="GO" id="GO:0004252">
    <property type="term" value="F:serine-type endopeptidase activity"/>
    <property type="evidence" value="ECO:0007669"/>
    <property type="project" value="UniProtKB-UniRule"/>
</dbReference>
<evidence type="ECO:0000256" key="1">
    <source>
        <dbReference type="ARBA" id="ARBA00004370"/>
    </source>
</evidence>
<dbReference type="PANTHER" id="PTHR10806:SF6">
    <property type="entry name" value="SIGNAL PEPTIDASE COMPLEX CATALYTIC SUBUNIT SEC11"/>
    <property type="match status" value="1"/>
</dbReference>
<keyword evidence="3" id="KW-1133">Transmembrane helix</keyword>
<gene>
    <name evidence="6" type="ORF">UT63_C0049G0002</name>
</gene>
<evidence type="ECO:0000256" key="3">
    <source>
        <dbReference type="ARBA" id="ARBA00022989"/>
    </source>
</evidence>
<dbReference type="InterPro" id="IPR001733">
    <property type="entry name" value="Peptidase_S26B"/>
</dbReference>
<dbReference type="GO" id="GO:0006465">
    <property type="term" value="P:signal peptide processing"/>
    <property type="evidence" value="ECO:0007669"/>
    <property type="project" value="UniProtKB-UniRule"/>
</dbReference>
<accession>A0A0G0PWC3</accession>
<evidence type="ECO:0000256" key="5">
    <source>
        <dbReference type="NCBIfam" id="TIGR02228"/>
    </source>
</evidence>
<protein>
    <recommendedName>
        <fullName evidence="5">Signal peptidase I</fullName>
        <ecNumber evidence="5">3.4.21.89</ecNumber>
    </recommendedName>
</protein>
<sequence length="140" mass="16586">MLFLPRELKLLLSLPQGSKFNVISKKFSMLPVIKPGDVLDVEKISYRNIKIYDIIAFYTDNPPFLIAHRVIKKKNIDSNINIFLTKGDNNNDQDKWLVDEKHYIGKVILPKRNLKKDIIKFFKKWLKMFYLNTYITLLLL</sequence>
<dbReference type="InterPro" id="IPR019533">
    <property type="entry name" value="Peptidase_S26"/>
</dbReference>
<dbReference type="EMBL" id="LBXN01000049">
    <property type="protein sequence ID" value="KKR32203.1"/>
    <property type="molecule type" value="Genomic_DNA"/>
</dbReference>
<proteinExistence type="predicted"/>
<dbReference type="PANTHER" id="PTHR10806">
    <property type="entry name" value="SIGNAL PEPTIDASE COMPLEX CATALYTIC SUBUNIT SEC11"/>
    <property type="match status" value="1"/>
</dbReference>
<organism evidence="6 7">
    <name type="scientific">Candidatus Gottesmanbacteria bacterium GW2011_GWC2_39_8</name>
    <dbReference type="NCBI Taxonomy" id="1618450"/>
    <lineage>
        <taxon>Bacteria</taxon>
        <taxon>Candidatus Gottesmaniibacteriota</taxon>
    </lineage>
</organism>
<comment type="subcellular location">
    <subcellularLocation>
        <location evidence="1">Membrane</location>
    </subcellularLocation>
</comment>
<evidence type="ECO:0000256" key="4">
    <source>
        <dbReference type="ARBA" id="ARBA00023136"/>
    </source>
</evidence>
<dbReference type="CDD" id="cd06530">
    <property type="entry name" value="S26_SPase_I"/>
    <property type="match status" value="1"/>
</dbReference>
<comment type="caution">
    <text evidence="6">The sequence shown here is derived from an EMBL/GenBank/DDBJ whole genome shotgun (WGS) entry which is preliminary data.</text>
</comment>
<name>A0A0G0PWC3_9BACT</name>
<dbReference type="GO" id="GO:0016020">
    <property type="term" value="C:membrane"/>
    <property type="evidence" value="ECO:0007669"/>
    <property type="project" value="UniProtKB-SubCell"/>
</dbReference>
<keyword evidence="2" id="KW-0812">Transmembrane</keyword>
<dbReference type="EC" id="3.4.21.89" evidence="5"/>